<reference evidence="1 2" key="1">
    <citation type="journal article" date="2016" name="Nat. Commun.">
        <title>Thousands of microbial genomes shed light on interconnected biogeochemical processes in an aquifer system.</title>
        <authorList>
            <person name="Anantharaman K."/>
            <person name="Brown C.T."/>
            <person name="Hug L.A."/>
            <person name="Sharon I."/>
            <person name="Castelle C.J."/>
            <person name="Probst A.J."/>
            <person name="Thomas B.C."/>
            <person name="Singh A."/>
            <person name="Wilkins M.J."/>
            <person name="Karaoz U."/>
            <person name="Brodie E.L."/>
            <person name="Williams K.H."/>
            <person name="Hubbard S.S."/>
            <person name="Banfield J.F."/>
        </authorList>
    </citation>
    <scope>NUCLEOTIDE SEQUENCE [LARGE SCALE GENOMIC DNA]</scope>
</reference>
<evidence type="ECO:0000313" key="1">
    <source>
        <dbReference type="EMBL" id="OGY40274.1"/>
    </source>
</evidence>
<protein>
    <submittedName>
        <fullName evidence="1">Uncharacterized protein</fullName>
    </submittedName>
</protein>
<dbReference type="Proteomes" id="UP000178570">
    <property type="component" value="Unassembled WGS sequence"/>
</dbReference>
<evidence type="ECO:0000313" key="2">
    <source>
        <dbReference type="Proteomes" id="UP000178570"/>
    </source>
</evidence>
<dbReference type="GO" id="GO:0003676">
    <property type="term" value="F:nucleic acid binding"/>
    <property type="evidence" value="ECO:0007669"/>
    <property type="project" value="InterPro"/>
</dbReference>
<name>A0A1G1XK52_9BACT</name>
<dbReference type="SUPFAM" id="SSF52980">
    <property type="entry name" value="Restriction endonuclease-like"/>
    <property type="match status" value="1"/>
</dbReference>
<dbReference type="EMBL" id="MHHY01000009">
    <property type="protein sequence ID" value="OGY40274.1"/>
    <property type="molecule type" value="Genomic_DNA"/>
</dbReference>
<accession>A0A1G1XK52</accession>
<dbReference type="InterPro" id="IPR011856">
    <property type="entry name" value="tRNA_endonuc-like_dom_sf"/>
</dbReference>
<dbReference type="Gene3D" id="3.40.1350.10">
    <property type="match status" value="1"/>
</dbReference>
<dbReference type="InterPro" id="IPR011335">
    <property type="entry name" value="Restrct_endonuc-II-like"/>
</dbReference>
<dbReference type="AlphaFoldDB" id="A0A1G1XK52"/>
<sequence>MFVLKAGGKKEYFNKKNIERSLAAIGLDAKIAKGLSDEVSLRFKKSVSSDEIFRFVISRLKSYGPEFLGRYNLRRAVMNLGPTGYPFERYVAKVLEEYGYRTKTNQIVQGHCVKHEIDVMAWKDKTHLIVECKYHNTHGARSDLKVALYVWSRFLDIKKKWEEDPGHKQAEFHGVWLMTNTRFTSEAVQYGECVGMLLTGWGYPREMSLEKMIHDKKLYPIDIFPDWNGKLNYHKLYESEISLLRDCLNFSAKEFSKKSGLKEVEAAIFQSEALRLIGN</sequence>
<proteinExistence type="predicted"/>
<comment type="caution">
    <text evidence="1">The sequence shown here is derived from an EMBL/GenBank/DDBJ whole genome shotgun (WGS) entry which is preliminary data.</text>
</comment>
<organism evidence="1 2">
    <name type="scientific">Candidatus Brennerbacteria bacterium RIFOXYD1_FULL_41_16</name>
    <dbReference type="NCBI Taxonomy" id="1797529"/>
    <lineage>
        <taxon>Bacteria</taxon>
        <taxon>Candidatus Brenneribacteriota</taxon>
    </lineage>
</organism>
<dbReference type="STRING" id="1797529.A2570_03285"/>
<gene>
    <name evidence="1" type="ORF">A2570_03285</name>
</gene>